<name>A0AAE4UAU6_MYCIT</name>
<dbReference type="RefSeq" id="WP_317731650.1">
    <property type="nucleotide sequence ID" value="NZ_JAWLLD010000021.1"/>
</dbReference>
<organism evidence="2 3">
    <name type="scientific">Mycobacterium intracellulare</name>
    <dbReference type="NCBI Taxonomy" id="1767"/>
    <lineage>
        <taxon>Bacteria</taxon>
        <taxon>Bacillati</taxon>
        <taxon>Actinomycetota</taxon>
        <taxon>Actinomycetes</taxon>
        <taxon>Mycobacteriales</taxon>
        <taxon>Mycobacteriaceae</taxon>
        <taxon>Mycobacterium</taxon>
        <taxon>Mycobacterium avium complex (MAC)</taxon>
    </lineage>
</organism>
<dbReference type="EMBL" id="JAWLLD010000021">
    <property type="protein sequence ID" value="MDV7014231.1"/>
    <property type="molecule type" value="Genomic_DNA"/>
</dbReference>
<gene>
    <name evidence="2" type="ORF">R4F53_18240</name>
</gene>
<dbReference type="InterPro" id="IPR027417">
    <property type="entry name" value="P-loop_NTPase"/>
</dbReference>
<dbReference type="Proteomes" id="UP001187143">
    <property type="component" value="Unassembled WGS sequence"/>
</dbReference>
<comment type="caution">
    <text evidence="2">The sequence shown here is derived from an EMBL/GenBank/DDBJ whole genome shotgun (WGS) entry which is preliminary data.</text>
</comment>
<keyword evidence="1" id="KW-0472">Membrane</keyword>
<keyword evidence="1" id="KW-0812">Transmembrane</keyword>
<dbReference type="Gene3D" id="3.40.50.300">
    <property type="entry name" value="P-loop containing nucleotide triphosphate hydrolases"/>
    <property type="match status" value="1"/>
</dbReference>
<accession>A0AAE4UAU6</accession>
<keyword evidence="1" id="KW-1133">Transmembrane helix</keyword>
<evidence type="ECO:0000313" key="3">
    <source>
        <dbReference type="Proteomes" id="UP001187143"/>
    </source>
</evidence>
<evidence type="ECO:0000256" key="1">
    <source>
        <dbReference type="SAM" id="Phobius"/>
    </source>
</evidence>
<protein>
    <submittedName>
        <fullName evidence="2">Terminase</fullName>
    </submittedName>
</protein>
<proteinExistence type="predicted"/>
<sequence length="487" mass="52970">MPWQWSSVRGILSLQPANEYGERVWTHRDVCIECTRQQGKTLIVVLLILFHLFVVPALGRARPYKIVYTAQRWSTAKDVFNRVVKVINRVPHLRSRLAKNPSVRDNHGLIEVALKRDRAGNPTVTAVAEFAPRSQEFGRGITELDILFLDEAYDIDPGIENDLTGAQSAAPNPQTIYLSTAPVFLKHPKCHSLADMHRLGHDRAPDLFYQLFAAPRHMSRDDPETWALAQPSYGVATDEREIRSKRQKAKTVVKRAIFDADYCGWGDYPPPEREEDSEITTEQWAAMRALGAPVLTGSPAVGLARDSSSGIWRITAAWSTDQGIAHLEIGYSQAAATPVVVRAVVDLVTAWDPVAVAIKSRSDAASIHAELAKAGVEAQLVDAGAWSQWCGAFLNGARAGKFSHCDQEPLNDGVGAAVRREMPAGGFVWDEAQAGSHAAALVSATLAYGALLTYGTTAEPMPAAPVVAARSSDATGVGDVDLMNMSF</sequence>
<feature type="transmembrane region" description="Helical" evidence="1">
    <location>
        <begin position="42"/>
        <end position="59"/>
    </location>
</feature>
<dbReference type="AlphaFoldDB" id="A0AAE4UAU6"/>
<reference evidence="2" key="1">
    <citation type="submission" date="2023-10" db="EMBL/GenBank/DDBJ databases">
        <title>Characterization and genome sequence of Mycobacterium intracellulare ABSURDO, a novel pathogenic isolate with three colony morphotypes that vary in growth and acid-fastness.</title>
        <authorList>
            <person name="Jude B.A."/>
            <person name="Robinson R.T."/>
        </authorList>
    </citation>
    <scope>NUCLEOTIDE SEQUENCE</scope>
    <source>
        <strain evidence="2">ABSURDO Component B</strain>
    </source>
</reference>
<dbReference type="SUPFAM" id="SSF52540">
    <property type="entry name" value="P-loop containing nucleoside triphosphate hydrolases"/>
    <property type="match status" value="1"/>
</dbReference>
<evidence type="ECO:0000313" key="2">
    <source>
        <dbReference type="EMBL" id="MDV7014231.1"/>
    </source>
</evidence>